<dbReference type="Proteomes" id="UP000199307">
    <property type="component" value="Unassembled WGS sequence"/>
</dbReference>
<dbReference type="Proteomes" id="UP000290433">
    <property type="component" value="Unassembled WGS sequence"/>
</dbReference>
<protein>
    <submittedName>
        <fullName evidence="2">Uncharacterized protein</fullName>
    </submittedName>
</protein>
<evidence type="ECO:0000313" key="1">
    <source>
        <dbReference type="EMBL" id="AOC94460.1"/>
    </source>
</evidence>
<reference evidence="2 6" key="1">
    <citation type="submission" date="2014-12" db="EMBL/GenBank/DDBJ databases">
        <title>Genome sequence of Flavobacterium anhuiense RCM74.</title>
        <authorList>
            <person name="Kim J.F."/>
            <person name="Song J.Y."/>
            <person name="Kwak M.-J."/>
            <person name="Lee S.-W."/>
        </authorList>
    </citation>
    <scope>NUCLEOTIDE SEQUENCE [LARGE SCALE GENOMIC DNA]</scope>
    <source>
        <strain evidence="2 6">RCM74</strain>
    </source>
</reference>
<name>A0A1G5BCT9_9FLAO</name>
<keyword evidence="5" id="KW-1185">Reference proteome</keyword>
<accession>A0A1G5BCT9</accession>
<proteinExistence type="predicted"/>
<dbReference type="KEGG" id="fjg:BB050_01329"/>
<dbReference type="EMBL" id="FMVC01000001">
    <property type="protein sequence ID" value="SCX87906.1"/>
    <property type="molecule type" value="Genomic_DNA"/>
</dbReference>
<sequence length="41" mass="4898">MLEKILKSKETRKLTKKEQKNILGNEYSEDINCHDTVVEKY</sequence>
<dbReference type="AlphaFoldDB" id="A0A1G5BCT9"/>
<evidence type="ECO:0000313" key="4">
    <source>
        <dbReference type="Proteomes" id="UP000093276"/>
    </source>
</evidence>
<reference evidence="3 5" key="3">
    <citation type="submission" date="2016-10" db="EMBL/GenBank/DDBJ databases">
        <authorList>
            <person name="Varghese N."/>
            <person name="Submissions S."/>
        </authorList>
    </citation>
    <scope>NUCLEOTIDE SEQUENCE [LARGE SCALE GENOMIC DNA]</scope>
    <source>
        <strain evidence="3 5">CGMCC 1.6859</strain>
    </source>
</reference>
<evidence type="ECO:0000313" key="2">
    <source>
        <dbReference type="EMBL" id="RYJ40121.1"/>
    </source>
</evidence>
<organism evidence="2 6">
    <name type="scientific">Flavobacterium anhuiense</name>
    <dbReference type="NCBI Taxonomy" id="459526"/>
    <lineage>
        <taxon>Bacteria</taxon>
        <taxon>Pseudomonadati</taxon>
        <taxon>Bacteroidota</taxon>
        <taxon>Flavobacteriia</taxon>
        <taxon>Flavobacteriales</taxon>
        <taxon>Flavobacteriaceae</taxon>
        <taxon>Flavobacterium</taxon>
    </lineage>
</organism>
<dbReference type="Proteomes" id="UP000093276">
    <property type="component" value="Chromosome"/>
</dbReference>
<evidence type="ECO:0000313" key="6">
    <source>
        <dbReference type="Proteomes" id="UP000290433"/>
    </source>
</evidence>
<reference evidence="1 4" key="2">
    <citation type="submission" date="2016-08" db="EMBL/GenBank/DDBJ databases">
        <title>Complete genome sequence of Flavobacterium johnsoniae strain GSE09, a volatile-producing biocontrol agent isolated from cucumber (Cucumis sativus).</title>
        <authorList>
            <person name="Jeong J.-J."/>
            <person name="Oh J.Y."/>
            <person name="Jim Y.J."/>
            <person name="Sang M.K."/>
            <person name="Kim K.D."/>
        </authorList>
    </citation>
    <scope>NUCLEOTIDE SEQUENCE [LARGE SCALE GENOMIC DNA]</scope>
    <source>
        <strain evidence="1 4">GSE09</strain>
    </source>
</reference>
<dbReference type="EMBL" id="JUIV01000002">
    <property type="protein sequence ID" value="RYJ40121.1"/>
    <property type="molecule type" value="Genomic_DNA"/>
</dbReference>
<dbReference type="EMBL" id="CP016907">
    <property type="protein sequence ID" value="AOC94460.1"/>
    <property type="molecule type" value="Genomic_DNA"/>
</dbReference>
<evidence type="ECO:0000313" key="3">
    <source>
        <dbReference type="EMBL" id="SCX87906.1"/>
    </source>
</evidence>
<gene>
    <name evidence="1" type="ORF">BB050_01329</name>
    <name evidence="2" type="ORF">NU08_0877</name>
    <name evidence="3" type="ORF">SAMN02927916_0639</name>
</gene>
<evidence type="ECO:0000313" key="5">
    <source>
        <dbReference type="Proteomes" id="UP000199307"/>
    </source>
</evidence>